<dbReference type="Pfam" id="PF05125">
    <property type="entry name" value="Phage_cap_P2"/>
    <property type="match status" value="1"/>
</dbReference>
<dbReference type="Proteomes" id="UP000283666">
    <property type="component" value="Unassembled WGS sequence"/>
</dbReference>
<dbReference type="EMBL" id="CP012393">
    <property type="protein sequence ID" value="ANW91937.1"/>
    <property type="molecule type" value="Genomic_DNA"/>
</dbReference>
<evidence type="ECO:0000313" key="4">
    <source>
        <dbReference type="Proteomes" id="UP000283666"/>
    </source>
</evidence>
<dbReference type="NCBIfam" id="TIGR01551">
    <property type="entry name" value="major_capsid_P2"/>
    <property type="match status" value="1"/>
</dbReference>
<gene>
    <name evidence="2" type="ORF">COH52_07580</name>
    <name evidence="1" type="ORF">DE8555_1393</name>
</gene>
<dbReference type="EMBL" id="NWZY01000019">
    <property type="protein sequence ID" value="RQK77912.1"/>
    <property type="molecule type" value="Genomic_DNA"/>
</dbReference>
<evidence type="ECO:0000313" key="3">
    <source>
        <dbReference type="Proteomes" id="UP000092966"/>
    </source>
</evidence>
<proteinExistence type="predicted"/>
<sequence>MHPHIQQYINAVAQANGTTAQGLAAHFSVTPAVSQKMREAVRLESTFLQKINIVSKQEIAGAIIGLATGLNASRTDTKKGDGTARRNPKPYHSLTGRQYLCQKVNFDTMVGYDDMDAWSVHPEYIKLINNQLVKSKALSLIAIGFNGTSAAANSDISANPLLQDVQKGWLQHLRENAAANVMGSASDAVEVGEGKTYTSLDHLVTDITESLIDEEFHDLPGMAVICHQSLLSEKYFAVIKEAGSKASELRPADIIMSEKRLGGLPVVTAPYFPKNTILVTPLKNLSIYFHKGGHRRKLADEPEFDRIADYQSENICYVVEEYGAAALVENIKIAK</sequence>
<reference evidence="2 4" key="2">
    <citation type="submission" date="2017-09" db="EMBL/GenBank/DDBJ databases">
        <title>Phenotypic and genotypic characterization of Colombian isolates of Neisseria meningitidis recovered from invasive disease.</title>
        <authorList>
            <person name="Duarte C."/>
            <person name="Gabastou J.M."/>
            <person name="Moreno J."/>
        </authorList>
    </citation>
    <scope>NUCLEOTIDE SEQUENCE [LARGE SCALE GENOMIC DNA]</scope>
    <source>
        <strain evidence="2 4">INS-Nm1012</strain>
    </source>
</reference>
<dbReference type="RefSeq" id="WP_065821495.1">
    <property type="nucleotide sequence ID" value="NZ_CP012393.1"/>
</dbReference>
<protein>
    <submittedName>
        <fullName evidence="1 2">Capsid protein</fullName>
    </submittedName>
</protein>
<dbReference type="AlphaFoldDB" id="A0A425B223"/>
<reference evidence="1 3" key="1">
    <citation type="submission" date="2015-07" db="EMBL/GenBank/DDBJ databases">
        <title>Comparative genome sequencing reveals within-host evolution of Neisseria meningitidis during.</title>
        <authorList>
            <person name="Klughammer J."/>
            <person name="Dittrich M."/>
            <person name="Mueller T."/>
            <person name="Blom J."/>
            <person name="Goesmann A."/>
            <person name="Vogel U."/>
            <person name="Frosch M."/>
            <person name="Bock C."/>
            <person name="Schoen C."/>
        </authorList>
    </citation>
    <scope>NUCLEOTIDE SEQUENCE [LARGE SCALE GENOMIC DNA]</scope>
    <source>
        <strain evidence="1 3">DE8555</strain>
    </source>
</reference>
<evidence type="ECO:0000313" key="2">
    <source>
        <dbReference type="EMBL" id="RQK77912.1"/>
    </source>
</evidence>
<organism evidence="2 4">
    <name type="scientific">Neisseria meningitidis</name>
    <dbReference type="NCBI Taxonomy" id="487"/>
    <lineage>
        <taxon>Bacteria</taxon>
        <taxon>Pseudomonadati</taxon>
        <taxon>Pseudomonadota</taxon>
        <taxon>Betaproteobacteria</taxon>
        <taxon>Neisseriales</taxon>
        <taxon>Neisseriaceae</taxon>
        <taxon>Neisseria</taxon>
    </lineage>
</organism>
<dbReference type="Proteomes" id="UP000092966">
    <property type="component" value="Chromosome"/>
</dbReference>
<evidence type="ECO:0000313" key="1">
    <source>
        <dbReference type="EMBL" id="ANW91937.1"/>
    </source>
</evidence>
<dbReference type="InterPro" id="IPR006441">
    <property type="entry name" value="Phage_P2_GpN"/>
</dbReference>
<name>A0A425B223_NEIME</name>
<accession>A0A425B223</accession>